<dbReference type="KEGG" id="can:Cyan10605_0905"/>
<gene>
    <name evidence="2" type="ordered locus">Cyan10605_0905</name>
</gene>
<dbReference type="OrthoDB" id="457015at2"/>
<dbReference type="HOGENOM" id="CLU_1118341_0_0_3"/>
<protein>
    <recommendedName>
        <fullName evidence="1">DUF1868 domain-containing protein</fullName>
    </recommendedName>
</protein>
<keyword evidence="3" id="KW-1185">Reference proteome</keyword>
<dbReference type="PATRIC" id="fig|755178.3.peg.951"/>
<reference evidence="3" key="1">
    <citation type="journal article" date="2013" name="Proc. Natl. Acad. Sci. U.S.A.">
        <title>Improving the coverage of the cyanobacterial phylum using diversity-driven genome sequencing.</title>
        <authorList>
            <person name="Shih P.M."/>
            <person name="Wu D."/>
            <person name="Latifi A."/>
            <person name="Axen S.D."/>
            <person name="Fewer D.P."/>
            <person name="Talla E."/>
            <person name="Calteau A."/>
            <person name="Cai F."/>
            <person name="Tandeau de Marsac N."/>
            <person name="Rippka R."/>
            <person name="Herdman M."/>
            <person name="Sivonen K."/>
            <person name="Coursin T."/>
            <person name="Laurent T."/>
            <person name="Goodwin L."/>
            <person name="Nolan M."/>
            <person name="Davenport K.W."/>
            <person name="Han C.S."/>
            <person name="Rubin E.M."/>
            <person name="Eisen J.A."/>
            <person name="Woyke T."/>
            <person name="Gugger M."/>
            <person name="Kerfeld C.A."/>
        </authorList>
    </citation>
    <scope>NUCLEOTIDE SEQUENCE [LARGE SCALE GENOMIC DNA]</scope>
    <source>
        <strain evidence="3">PCC 10605</strain>
    </source>
</reference>
<dbReference type="Gene3D" id="3.90.1140.10">
    <property type="entry name" value="Cyclic phosphodiesterase"/>
    <property type="match status" value="1"/>
</dbReference>
<evidence type="ECO:0000313" key="3">
    <source>
        <dbReference type="Proteomes" id="UP000010480"/>
    </source>
</evidence>
<organism evidence="2 3">
    <name type="scientific">Cyanobacterium aponinum (strain PCC 10605)</name>
    <dbReference type="NCBI Taxonomy" id="755178"/>
    <lineage>
        <taxon>Bacteria</taxon>
        <taxon>Bacillati</taxon>
        <taxon>Cyanobacteriota</taxon>
        <taxon>Cyanophyceae</taxon>
        <taxon>Oscillatoriophycideae</taxon>
        <taxon>Chroococcales</taxon>
        <taxon>Geminocystaceae</taxon>
        <taxon>Cyanobacterium</taxon>
    </lineage>
</organism>
<evidence type="ECO:0000259" key="1">
    <source>
        <dbReference type="Pfam" id="PF08975"/>
    </source>
</evidence>
<dbReference type="Proteomes" id="UP000010480">
    <property type="component" value="Chromosome"/>
</dbReference>
<proteinExistence type="predicted"/>
<dbReference type="AlphaFoldDB" id="K9Z371"/>
<dbReference type="EMBL" id="CP003947">
    <property type="protein sequence ID" value="AFZ53035.1"/>
    <property type="molecule type" value="Genomic_DNA"/>
</dbReference>
<accession>K9Z371</accession>
<dbReference type="RefSeq" id="WP_015218766.1">
    <property type="nucleotide sequence ID" value="NC_019776.1"/>
</dbReference>
<name>K9Z371_CYAAP</name>
<evidence type="ECO:0000313" key="2">
    <source>
        <dbReference type="EMBL" id="AFZ53035.1"/>
    </source>
</evidence>
<dbReference type="STRING" id="755178.Cyan10605_0905"/>
<dbReference type="Pfam" id="PF08975">
    <property type="entry name" value="2H-phosphodiest"/>
    <property type="match status" value="1"/>
</dbReference>
<dbReference type="InterPro" id="IPR009097">
    <property type="entry name" value="Cyclic_Pdiesterase"/>
</dbReference>
<dbReference type="SUPFAM" id="SSF55144">
    <property type="entry name" value="LigT-like"/>
    <property type="match status" value="1"/>
</dbReference>
<dbReference type="eggNOG" id="COG1514">
    <property type="taxonomic scope" value="Bacteria"/>
</dbReference>
<feature type="domain" description="DUF1868" evidence="1">
    <location>
        <begin position="36"/>
        <end position="101"/>
    </location>
</feature>
<sequence>MDGNYQDYINRVVQMTLPSNYKQQVKNIQSSPKFVDGKAIDFPGFSVITPPEKEETNNKKFYSYLQEIQTQITQELPENLFLPVPPQSFHLTIADLIWDTSYTNAVKENPDFDNLLISEIDKIFKEYAQLNPEIDTLELEVLGLSVFPRAIAVCLAPTEDSYNPIIKLRQLIYQNEQIIKLGIEQQYDFVGHITLGYFDKVEDNIDREQVELVIVKTNEQLVSKNLPTFELSQWELRKFTDMTNFIREQNWASIKVGN</sequence>
<dbReference type="InterPro" id="IPR015069">
    <property type="entry name" value="2H-PEstase_DUF1868"/>
</dbReference>